<dbReference type="Pfam" id="PF00632">
    <property type="entry name" value="HECT"/>
    <property type="match status" value="1"/>
</dbReference>
<keyword evidence="5" id="KW-0963">Cytoplasm</keyword>
<dbReference type="InterPro" id="IPR000569">
    <property type="entry name" value="HECT_dom"/>
</dbReference>
<dbReference type="Gene3D" id="3.30.2410.10">
    <property type="entry name" value="Hect, E3 ligase catalytic domain"/>
    <property type="match status" value="1"/>
</dbReference>
<dbReference type="PROSITE" id="PS50012">
    <property type="entry name" value="RCC1_3"/>
    <property type="match status" value="6"/>
</dbReference>
<dbReference type="InterPro" id="IPR001680">
    <property type="entry name" value="WD40_rpt"/>
</dbReference>
<dbReference type="GO" id="GO:0061630">
    <property type="term" value="F:ubiquitin protein ligase activity"/>
    <property type="evidence" value="ECO:0007669"/>
    <property type="project" value="UniProtKB-EC"/>
</dbReference>
<feature type="active site" description="Glycyl thioester intermediate" evidence="10">
    <location>
        <position position="1262"/>
    </location>
</feature>
<evidence type="ECO:0000256" key="6">
    <source>
        <dbReference type="ARBA" id="ARBA00022553"/>
    </source>
</evidence>
<keyword evidence="9 10" id="KW-0833">Ubl conjugation pathway</keyword>
<feature type="domain" description="HECT" evidence="13">
    <location>
        <begin position="952"/>
        <end position="1299"/>
    </location>
</feature>
<dbReference type="SUPFAM" id="SSF56204">
    <property type="entry name" value="Hect, E3 ligase catalytic domain"/>
    <property type="match status" value="1"/>
</dbReference>
<dbReference type="InterPro" id="IPR036322">
    <property type="entry name" value="WD40_repeat_dom_sf"/>
</dbReference>
<dbReference type="GO" id="GO:0005737">
    <property type="term" value="C:cytoplasm"/>
    <property type="evidence" value="ECO:0007669"/>
    <property type="project" value="UniProtKB-SubCell"/>
</dbReference>
<dbReference type="PROSITE" id="PS50082">
    <property type="entry name" value="WD_REPEATS_2"/>
    <property type="match status" value="2"/>
</dbReference>
<reference evidence="14 15" key="1">
    <citation type="submission" date="2024-11" db="EMBL/GenBank/DDBJ databases">
        <title>Chromosome-level genome assembly of the freshwater bivalve Anodonta woodiana.</title>
        <authorList>
            <person name="Chen X."/>
        </authorList>
    </citation>
    <scope>NUCLEOTIDE SEQUENCE [LARGE SCALE GENOMIC DNA]</scope>
    <source>
        <strain evidence="14">MN2024</strain>
        <tissue evidence="14">Gills</tissue>
    </source>
</reference>
<keyword evidence="11" id="KW-0853">WD repeat</keyword>
<keyword evidence="8" id="KW-0677">Repeat</keyword>
<sequence>MVFLVFNDTIYFSGYDGAVRVWNLPNKTHQFLQQTCIFNRGEDQSGEDLDGHLLDNICWSENGKLLAGSMDNMLNIWTVGGGKGHLDIQPHWVTAMVWPQHHGPFGGCLGLTVNCLLAGRMDGSLAYIDIIDNTTFKRHELEHCYRREVSVTQIAWFDETKRFLVSYSDGIVAQCSKESLELPIRTEAHQSSITCMQWDPIGQMVVTCATDDNSIKVWLPSHEGLNLLHQLNHSGPVTIASWCNMIGKGEEKRLMLASGVEAGSVYVWCVPQITSSVKQLTPIAMSRTATAQDLQIPSFPKPLFVLDGHVTSVTSLAFSPNSMMLSSGCSKGWLNIWSLVDVIVLHYSSEMQNKNQVLATARRSLNSMGIIGLEHAPCFRALLRQMPTILQEQYMYEKVVVMTGDQLVHSKYLQSLASLAVGLSLDSILCNTQTPPHHIQSADEEAPHLVPEWQWLLSYSTALRTSETLTKRIPLPKSFFRLNTDKQEDLTQDAFDNTKWSLEMDSQIMAWATQRPEDWQIGGKCEAFLWGNGRHGQMCEGGRAIVTPMKVQSFSCAQQIICGQNCTFVVQANGSVLACGEGSYGRLGQGNSDDLRSLTLVSSLQGFVVTSLSTSVGSDGHSMALTESGEVFSWGDGDYGKLGHGNSDRQRRPRQIEALQAEEVVQVSCGFKHSAVVTADGKMFTFGNGDYGRLGLGSTSNKKLPEKVTALDGQQIGYVSCGLNHTLCVSADGNTVWAFGDGDYGKLGFGNTAGKLVPTKVEDLQGLGVKKVASGAQFSVALTKDGRVFTWGQDRLIGQPYSRSRNHARPQQVVTLAGFFIEDIAVGAEHTVVLTSSGEVWAWGNNTDGQLGLSHTNSPIREPHLVPGLEGYTIRQEELTKFEHGLAGIVDGQLRSLLAPRVYTLPMVRSIGKTMVQGKNYGPQITVKRLATRGKKCRPVFTQISQQIVKLKAEDLRLPARAWKVKLIGEGADDAGGVFDDTITEICLELETQIVPLLSPTPNFKTEVGYNRDRFLLNPSLTSEDDISLFKFLGILFGVAVRTKKPLDLHLAPSVWKLLVSIPLKVEDIEEVDTMYMQSLRGIKEIHKNGVNETNFHEYIPLDCFEGQSLDGRMVPVVPGGRSIPLNFHNRAEYIEKVIQYRLHEMDRQAAAVREGMSWIIPIPLLSLLTAHSLEQMVCGMEEVSVDVLKKVARYRGIDENHKIVSWFWSVLESFTNDERIQFLRFVSGRTRLPANPADISQRFQIMNSERSPDSLPTAQTCFFQLRLPSYNSCEILAEKLRYAIHHCKSIDMDNYMLTRTEDDISSDENA</sequence>
<gene>
    <name evidence="14" type="ORF">ACJMK2_043894</name>
</gene>
<dbReference type="InterPro" id="IPR009091">
    <property type="entry name" value="RCC1/BLIP-II"/>
</dbReference>
<keyword evidence="15" id="KW-1185">Reference proteome</keyword>
<dbReference type="PROSITE" id="PS50294">
    <property type="entry name" value="WD_REPEATS_REGION"/>
    <property type="match status" value="1"/>
</dbReference>
<keyword evidence="7" id="KW-0808">Transferase</keyword>
<dbReference type="InterPro" id="IPR035983">
    <property type="entry name" value="Hect_E3_ubiquitin_ligase"/>
</dbReference>
<dbReference type="EMBL" id="JBJQND010000009">
    <property type="protein sequence ID" value="KAL3866610.1"/>
    <property type="molecule type" value="Genomic_DNA"/>
</dbReference>
<feature type="repeat" description="RCC1" evidence="12">
    <location>
        <begin position="838"/>
        <end position="902"/>
    </location>
</feature>
<feature type="repeat" description="RCC1" evidence="12">
    <location>
        <begin position="629"/>
        <end position="680"/>
    </location>
</feature>
<evidence type="ECO:0000256" key="5">
    <source>
        <dbReference type="ARBA" id="ARBA00022490"/>
    </source>
</evidence>
<dbReference type="SMART" id="SM00119">
    <property type="entry name" value="HECTc"/>
    <property type="match status" value="1"/>
</dbReference>
<dbReference type="CDD" id="cd00078">
    <property type="entry name" value="HECTc"/>
    <property type="match status" value="1"/>
</dbReference>
<evidence type="ECO:0000256" key="1">
    <source>
        <dbReference type="ARBA" id="ARBA00000885"/>
    </source>
</evidence>
<feature type="repeat" description="RCC1" evidence="12">
    <location>
        <begin position="734"/>
        <end position="785"/>
    </location>
</feature>
<dbReference type="Pfam" id="PF25390">
    <property type="entry name" value="WD40_RLD"/>
    <property type="match status" value="1"/>
</dbReference>
<dbReference type="InterPro" id="IPR051625">
    <property type="entry name" value="Signaling_Regulatory_Domain"/>
</dbReference>
<dbReference type="EC" id="2.3.2.26" evidence="4"/>
<protein>
    <recommendedName>
        <fullName evidence="4">HECT-type E3 ubiquitin transferase</fullName>
        <ecNumber evidence="4">2.3.2.26</ecNumber>
    </recommendedName>
</protein>
<dbReference type="InterPro" id="IPR015943">
    <property type="entry name" value="WD40/YVTN_repeat-like_dom_sf"/>
</dbReference>
<name>A0ABD3VZ47_SINWO</name>
<evidence type="ECO:0000256" key="10">
    <source>
        <dbReference type="PROSITE-ProRule" id="PRU00104"/>
    </source>
</evidence>
<dbReference type="FunFam" id="3.30.2410.10:FF:000006">
    <property type="entry name" value="probable E3 ubiquitin-protein ligase HERC1 isoform X2"/>
    <property type="match status" value="1"/>
</dbReference>
<dbReference type="InterPro" id="IPR000408">
    <property type="entry name" value="Reg_chr_condens"/>
</dbReference>
<feature type="repeat" description="RCC1" evidence="12">
    <location>
        <begin position="786"/>
        <end position="837"/>
    </location>
</feature>
<feature type="repeat" description="WD" evidence="11">
    <location>
        <begin position="186"/>
        <end position="218"/>
    </location>
</feature>
<evidence type="ECO:0000256" key="4">
    <source>
        <dbReference type="ARBA" id="ARBA00012485"/>
    </source>
</evidence>
<comment type="pathway">
    <text evidence="3">Protein modification; protein ubiquitination.</text>
</comment>
<evidence type="ECO:0000256" key="7">
    <source>
        <dbReference type="ARBA" id="ARBA00022679"/>
    </source>
</evidence>
<evidence type="ECO:0000256" key="2">
    <source>
        <dbReference type="ARBA" id="ARBA00004496"/>
    </source>
</evidence>
<dbReference type="Gene3D" id="2.130.10.10">
    <property type="entry name" value="YVTN repeat-like/Quinoprotein amine dehydrogenase"/>
    <property type="match status" value="1"/>
</dbReference>
<evidence type="ECO:0000256" key="12">
    <source>
        <dbReference type="PROSITE-ProRule" id="PRU00235"/>
    </source>
</evidence>
<evidence type="ECO:0000313" key="15">
    <source>
        <dbReference type="Proteomes" id="UP001634394"/>
    </source>
</evidence>
<comment type="caution">
    <text evidence="14">The sequence shown here is derived from an EMBL/GenBank/DDBJ whole genome shotgun (WGS) entry which is preliminary data.</text>
</comment>
<evidence type="ECO:0000259" key="13">
    <source>
        <dbReference type="PROSITE" id="PS50237"/>
    </source>
</evidence>
<dbReference type="Pfam" id="PF00415">
    <property type="entry name" value="RCC1"/>
    <property type="match status" value="1"/>
</dbReference>
<dbReference type="SUPFAM" id="SSF50978">
    <property type="entry name" value="WD40 repeat-like"/>
    <property type="match status" value="1"/>
</dbReference>
<dbReference type="PANTHER" id="PTHR22872">
    <property type="entry name" value="BTK-BINDING PROTEIN-RELATED"/>
    <property type="match status" value="1"/>
</dbReference>
<dbReference type="Gene3D" id="3.90.1750.10">
    <property type="entry name" value="Hect, E3 ligase catalytic domains"/>
    <property type="match status" value="1"/>
</dbReference>
<keyword evidence="6" id="KW-0597">Phosphoprotein</keyword>
<feature type="repeat" description="WD" evidence="11">
    <location>
        <begin position="306"/>
        <end position="339"/>
    </location>
</feature>
<evidence type="ECO:0000256" key="8">
    <source>
        <dbReference type="ARBA" id="ARBA00022737"/>
    </source>
</evidence>
<feature type="repeat" description="RCC1" evidence="12">
    <location>
        <begin position="574"/>
        <end position="628"/>
    </location>
</feature>
<dbReference type="PROSITE" id="PS00626">
    <property type="entry name" value="RCC1_2"/>
    <property type="match status" value="2"/>
</dbReference>
<dbReference type="SMART" id="SM00320">
    <property type="entry name" value="WD40"/>
    <property type="match status" value="5"/>
</dbReference>
<evidence type="ECO:0000256" key="11">
    <source>
        <dbReference type="PROSITE-ProRule" id="PRU00221"/>
    </source>
</evidence>
<comment type="catalytic activity">
    <reaction evidence="1">
        <text>S-ubiquitinyl-[E2 ubiquitin-conjugating enzyme]-L-cysteine + [acceptor protein]-L-lysine = [E2 ubiquitin-conjugating enzyme]-L-cysteine + N(6)-ubiquitinyl-[acceptor protein]-L-lysine.</text>
        <dbReference type="EC" id="2.3.2.26"/>
    </reaction>
</comment>
<evidence type="ECO:0000313" key="14">
    <source>
        <dbReference type="EMBL" id="KAL3866610.1"/>
    </source>
</evidence>
<dbReference type="SUPFAM" id="SSF50985">
    <property type="entry name" value="RCC1/BLIP-II"/>
    <property type="match status" value="1"/>
</dbReference>
<dbReference type="PANTHER" id="PTHR22872:SF6">
    <property type="entry name" value="E3 UBIQUITIN-PROTEIN LIGASE HERC1-RELATED"/>
    <property type="match status" value="1"/>
</dbReference>
<evidence type="ECO:0000256" key="9">
    <source>
        <dbReference type="ARBA" id="ARBA00022786"/>
    </source>
</evidence>
<dbReference type="Pfam" id="PF00400">
    <property type="entry name" value="WD40"/>
    <property type="match status" value="3"/>
</dbReference>
<dbReference type="PROSITE" id="PS50237">
    <property type="entry name" value="HECT"/>
    <property type="match status" value="1"/>
</dbReference>
<dbReference type="PRINTS" id="PR00633">
    <property type="entry name" value="RCCNDNSATION"/>
</dbReference>
<evidence type="ECO:0000256" key="3">
    <source>
        <dbReference type="ARBA" id="ARBA00004906"/>
    </source>
</evidence>
<accession>A0ABD3VZ47</accession>
<comment type="subcellular location">
    <subcellularLocation>
        <location evidence="2">Cytoplasm</location>
    </subcellularLocation>
</comment>
<dbReference type="Gene3D" id="3.30.2160.10">
    <property type="entry name" value="Hect, E3 ligase catalytic domain"/>
    <property type="match status" value="1"/>
</dbReference>
<proteinExistence type="predicted"/>
<dbReference type="Gene3D" id="2.130.10.30">
    <property type="entry name" value="Regulator of chromosome condensation 1/beta-lactamase-inhibitor protein II"/>
    <property type="match status" value="1"/>
</dbReference>
<organism evidence="14 15">
    <name type="scientific">Sinanodonta woodiana</name>
    <name type="common">Chinese pond mussel</name>
    <name type="synonym">Anodonta woodiana</name>
    <dbReference type="NCBI Taxonomy" id="1069815"/>
    <lineage>
        <taxon>Eukaryota</taxon>
        <taxon>Metazoa</taxon>
        <taxon>Spiralia</taxon>
        <taxon>Lophotrochozoa</taxon>
        <taxon>Mollusca</taxon>
        <taxon>Bivalvia</taxon>
        <taxon>Autobranchia</taxon>
        <taxon>Heteroconchia</taxon>
        <taxon>Palaeoheterodonta</taxon>
        <taxon>Unionida</taxon>
        <taxon>Unionoidea</taxon>
        <taxon>Unionidae</taxon>
        <taxon>Unioninae</taxon>
        <taxon>Sinanodonta</taxon>
    </lineage>
</organism>
<dbReference type="Proteomes" id="UP001634394">
    <property type="component" value="Unassembled WGS sequence"/>
</dbReference>
<feature type="repeat" description="RCC1" evidence="12">
    <location>
        <begin position="681"/>
        <end position="732"/>
    </location>
</feature>
<dbReference type="InterPro" id="IPR058923">
    <property type="entry name" value="RCC1-like_dom"/>
</dbReference>